<sequence>MDDEGNPSLVIASNQHKRAVDVSPLFKLDDELLCCIVHMSGNAQGCAGAHSRLMSAVLRSKRAVTTVIAADRDPPDTICSSRCFSTANSFGDSAKLTLHVHRDNPRFCKRWFKKWALRLRPAKDMHALHLEFEQDEESRRMDRADTNLMSPSMMDMLQWVLHSVEDAVQVITITETHPPMFHFNTQSSQRMDDGRFFSQLTHLWSLRLIGALAKNRTEACPHLQQCLISLPQLHDLVLSNNGLDANDLVALEPAWNHLPVLQSLDLGGNAFVGDAACSMAIALRSLTTLTFLSLSKNCLFDKDDEDEPTDSQMLSSALSGLSQLRTLDMSYSESDSPSGCAALVTVFKNLTALQHLNFNELRLCFDAEFFLPTVLNGLTGLQHLSMAGFDIFENDPMFYSVEGFASVLRTLTGLRYLDLSNGIGLSVIESPQFASSLQAFTRLEVLNLSIVRWNCEREYAYNWELVSNFYPALEGMQFSLRSLDVSGHPLFERNSASEFSNALTCLKQSLQHLNLSACLPSLPLQSITMIATAVSGLERLQSIDLSYNSISASSMGVLGPSLGCLTTLKSLNLSSNMDLLSEDGASYISAALIKLTDLTFLGMSDVYGLSAGVQQLRVFTPSLAALTKLECLTLKRSAFLTEGIASSVLAPALRQISALTQLVVGDCKPDKAHSVALAADESSSVCAALSEAISHMPACKLR</sequence>
<dbReference type="EMBL" id="BEGY01000041">
    <property type="protein sequence ID" value="GAX79325.1"/>
    <property type="molecule type" value="Genomic_DNA"/>
</dbReference>
<dbReference type="Proteomes" id="UP000232323">
    <property type="component" value="Unassembled WGS sequence"/>
</dbReference>
<dbReference type="OrthoDB" id="608304at2759"/>
<evidence type="ECO:0000313" key="3">
    <source>
        <dbReference type="EMBL" id="GAX79325.1"/>
    </source>
</evidence>
<organism evidence="3 4">
    <name type="scientific">Chlamydomonas eustigma</name>
    <dbReference type="NCBI Taxonomy" id="1157962"/>
    <lineage>
        <taxon>Eukaryota</taxon>
        <taxon>Viridiplantae</taxon>
        <taxon>Chlorophyta</taxon>
        <taxon>core chlorophytes</taxon>
        <taxon>Chlorophyceae</taxon>
        <taxon>CS clade</taxon>
        <taxon>Chlamydomonadales</taxon>
        <taxon>Chlamydomonadaceae</taxon>
        <taxon>Chlamydomonas</taxon>
    </lineage>
</organism>
<accession>A0A250X8C7</accession>
<dbReference type="InterPro" id="IPR032675">
    <property type="entry name" value="LRR_dom_sf"/>
</dbReference>
<dbReference type="PANTHER" id="PTHR24111">
    <property type="entry name" value="LEUCINE-RICH REPEAT-CONTAINING PROTEIN 34"/>
    <property type="match status" value="1"/>
</dbReference>
<comment type="caution">
    <text evidence="3">The sequence shown here is derived from an EMBL/GenBank/DDBJ whole genome shotgun (WGS) entry which is preliminary data.</text>
</comment>
<dbReference type="AlphaFoldDB" id="A0A250X8C7"/>
<comment type="subcellular location">
    <subcellularLocation>
        <location evidence="1">Cytoplasm</location>
        <location evidence="1">Cytoskeleton</location>
        <location evidence="1">Cilium axoneme</location>
    </subcellularLocation>
</comment>
<protein>
    <submittedName>
        <fullName evidence="3">Uncharacterized protein</fullName>
    </submittedName>
</protein>
<evidence type="ECO:0000256" key="2">
    <source>
        <dbReference type="ARBA" id="ARBA00022737"/>
    </source>
</evidence>
<evidence type="ECO:0000313" key="4">
    <source>
        <dbReference type="Proteomes" id="UP000232323"/>
    </source>
</evidence>
<evidence type="ECO:0000256" key="1">
    <source>
        <dbReference type="ARBA" id="ARBA00004430"/>
    </source>
</evidence>
<keyword evidence="2" id="KW-0677">Repeat</keyword>
<name>A0A250X8C7_9CHLO</name>
<keyword evidence="4" id="KW-1185">Reference proteome</keyword>
<dbReference type="SUPFAM" id="SSF52047">
    <property type="entry name" value="RNI-like"/>
    <property type="match status" value="2"/>
</dbReference>
<dbReference type="PANTHER" id="PTHR24111:SF0">
    <property type="entry name" value="LEUCINE-RICH REPEAT-CONTAINING PROTEIN"/>
    <property type="match status" value="1"/>
</dbReference>
<dbReference type="InterPro" id="IPR052201">
    <property type="entry name" value="LRR-containing_regulator"/>
</dbReference>
<dbReference type="Gene3D" id="3.80.10.10">
    <property type="entry name" value="Ribonuclease Inhibitor"/>
    <property type="match status" value="2"/>
</dbReference>
<proteinExistence type="predicted"/>
<gene>
    <name evidence="3" type="ORF">CEUSTIGMA_g6766.t1</name>
</gene>
<reference evidence="3 4" key="1">
    <citation type="submission" date="2017-08" db="EMBL/GenBank/DDBJ databases">
        <title>Acidophilic green algal genome provides insights into adaptation to an acidic environment.</title>
        <authorList>
            <person name="Hirooka S."/>
            <person name="Hirose Y."/>
            <person name="Kanesaki Y."/>
            <person name="Higuchi S."/>
            <person name="Fujiwara T."/>
            <person name="Onuma R."/>
            <person name="Era A."/>
            <person name="Ohbayashi R."/>
            <person name="Uzuka A."/>
            <person name="Nozaki H."/>
            <person name="Yoshikawa H."/>
            <person name="Miyagishima S.Y."/>
        </authorList>
    </citation>
    <scope>NUCLEOTIDE SEQUENCE [LARGE SCALE GENOMIC DNA]</scope>
    <source>
        <strain evidence="3 4">NIES-2499</strain>
    </source>
</reference>
<dbReference type="GO" id="GO:0005930">
    <property type="term" value="C:axoneme"/>
    <property type="evidence" value="ECO:0007669"/>
    <property type="project" value="UniProtKB-SubCell"/>
</dbReference>